<proteinExistence type="predicted"/>
<keyword evidence="2" id="KW-1015">Disulfide bond</keyword>
<name>A0A914C0R2_9BILA</name>
<feature type="domain" description="Ig-like" evidence="4">
    <location>
        <begin position="102"/>
        <end position="197"/>
    </location>
</feature>
<keyword evidence="5" id="KW-1185">Reference proteome</keyword>
<dbReference type="WBParaSite" id="ACRNAN_Path_1456.g5704.t1">
    <property type="protein sequence ID" value="ACRNAN_Path_1456.g5704.t1"/>
    <property type="gene ID" value="ACRNAN_Path_1456.g5704"/>
</dbReference>
<dbReference type="CDD" id="cd00096">
    <property type="entry name" value="Ig"/>
    <property type="match status" value="1"/>
</dbReference>
<dbReference type="Pfam" id="PF07679">
    <property type="entry name" value="I-set"/>
    <property type="match status" value="1"/>
</dbReference>
<dbReference type="InterPro" id="IPR036179">
    <property type="entry name" value="Ig-like_dom_sf"/>
</dbReference>
<evidence type="ECO:0000256" key="2">
    <source>
        <dbReference type="ARBA" id="ARBA00023157"/>
    </source>
</evidence>
<dbReference type="GO" id="GO:0007156">
    <property type="term" value="P:homophilic cell adhesion via plasma membrane adhesion molecules"/>
    <property type="evidence" value="ECO:0007669"/>
    <property type="project" value="TreeGrafter"/>
</dbReference>
<dbReference type="PROSITE" id="PS50835">
    <property type="entry name" value="IG_LIKE"/>
    <property type="match status" value="1"/>
</dbReference>
<evidence type="ECO:0000259" key="4">
    <source>
        <dbReference type="PROSITE" id="PS50835"/>
    </source>
</evidence>
<evidence type="ECO:0000256" key="3">
    <source>
        <dbReference type="ARBA" id="ARBA00023319"/>
    </source>
</evidence>
<dbReference type="PANTHER" id="PTHR45080">
    <property type="entry name" value="CONTACTIN 5"/>
    <property type="match status" value="1"/>
</dbReference>
<dbReference type="FunFam" id="2.60.40.10:FF:000107">
    <property type="entry name" value="Myosin, light chain kinase a"/>
    <property type="match status" value="1"/>
</dbReference>
<dbReference type="InterPro" id="IPR050958">
    <property type="entry name" value="Cell_Adh-Cytoskel_Orgn"/>
</dbReference>
<dbReference type="AlphaFoldDB" id="A0A914C0R2"/>
<dbReference type="Gene3D" id="2.60.40.10">
    <property type="entry name" value="Immunoglobulins"/>
    <property type="match status" value="2"/>
</dbReference>
<sequence>MAPPSIYGDPKITQNEDSGSVLLEVLVTGADPSKTKWFLGEKELAETDTYKFSNKDEGGKRHQFTCEIKNFDKALAGEYKAKFFSADGENFATFTVQQGNAPEFYEKPKIVQRDNGNVIVIKVRAKSHLEMKVEWFKDGKPIKSSDRVKPVTKPDDKDKQGVQYLLEITGPQKDDQAKYTCKVSNAEGSNQQSLTLAFD</sequence>
<dbReference type="PANTHER" id="PTHR45080:SF8">
    <property type="entry name" value="IG-LIKE DOMAIN-CONTAINING PROTEIN"/>
    <property type="match status" value="1"/>
</dbReference>
<organism evidence="5 6">
    <name type="scientific">Acrobeloides nanus</name>
    <dbReference type="NCBI Taxonomy" id="290746"/>
    <lineage>
        <taxon>Eukaryota</taxon>
        <taxon>Metazoa</taxon>
        <taxon>Ecdysozoa</taxon>
        <taxon>Nematoda</taxon>
        <taxon>Chromadorea</taxon>
        <taxon>Rhabditida</taxon>
        <taxon>Tylenchina</taxon>
        <taxon>Cephalobomorpha</taxon>
        <taxon>Cephaloboidea</taxon>
        <taxon>Cephalobidae</taxon>
        <taxon>Acrobeloides</taxon>
    </lineage>
</organism>
<reference evidence="6" key="1">
    <citation type="submission" date="2022-11" db="UniProtKB">
        <authorList>
            <consortium name="WormBaseParasite"/>
        </authorList>
    </citation>
    <scope>IDENTIFICATION</scope>
</reference>
<evidence type="ECO:0000256" key="1">
    <source>
        <dbReference type="ARBA" id="ARBA00022729"/>
    </source>
</evidence>
<evidence type="ECO:0000313" key="5">
    <source>
        <dbReference type="Proteomes" id="UP000887540"/>
    </source>
</evidence>
<keyword evidence="1" id="KW-0732">Signal</keyword>
<protein>
    <submittedName>
        <fullName evidence="6">Ig-like domain-containing protein</fullName>
    </submittedName>
</protein>
<dbReference type="GO" id="GO:0005886">
    <property type="term" value="C:plasma membrane"/>
    <property type="evidence" value="ECO:0007669"/>
    <property type="project" value="TreeGrafter"/>
</dbReference>
<dbReference type="Proteomes" id="UP000887540">
    <property type="component" value="Unplaced"/>
</dbReference>
<dbReference type="InterPro" id="IPR013098">
    <property type="entry name" value="Ig_I-set"/>
</dbReference>
<accession>A0A914C0R2</accession>
<keyword evidence="3" id="KW-0393">Immunoglobulin domain</keyword>
<dbReference type="InterPro" id="IPR007110">
    <property type="entry name" value="Ig-like_dom"/>
</dbReference>
<dbReference type="SUPFAM" id="SSF48726">
    <property type="entry name" value="Immunoglobulin"/>
    <property type="match status" value="2"/>
</dbReference>
<dbReference type="InterPro" id="IPR013783">
    <property type="entry name" value="Ig-like_fold"/>
</dbReference>
<evidence type="ECO:0000313" key="6">
    <source>
        <dbReference type="WBParaSite" id="ACRNAN_Path_1456.g5704.t1"/>
    </source>
</evidence>